<dbReference type="PANTHER" id="PTHR15682">
    <property type="entry name" value="UNHEALTHY RIBOSOME BIOGENESIS PROTEIN 2 HOMOLOG"/>
    <property type="match status" value="1"/>
</dbReference>
<name>A0A0H5C5X7_CYBJN</name>
<accession>A0A0H5C5X7</accession>
<organism evidence="2 3">
    <name type="scientific">Cyberlindnera jadinii (strain ATCC 18201 / CBS 1600 / BCRC 20928 / JCM 3617 / NBRC 0987 / NRRL Y-1542)</name>
    <name type="common">Torula yeast</name>
    <name type="synonym">Candida utilis</name>
    <dbReference type="NCBI Taxonomy" id="983966"/>
    <lineage>
        <taxon>Eukaryota</taxon>
        <taxon>Fungi</taxon>
        <taxon>Dikarya</taxon>
        <taxon>Ascomycota</taxon>
        <taxon>Saccharomycotina</taxon>
        <taxon>Saccharomycetes</taxon>
        <taxon>Phaffomycetales</taxon>
        <taxon>Phaffomycetaceae</taxon>
        <taxon>Cyberlindnera</taxon>
    </lineage>
</organism>
<reference evidence="3" key="1">
    <citation type="journal article" date="2015" name="J. Biotechnol.">
        <title>The structure of the Cyberlindnera jadinii genome and its relation to Candida utilis analyzed by the occurrence of single nucleotide polymorphisms.</title>
        <authorList>
            <person name="Rupp O."/>
            <person name="Brinkrolf K."/>
            <person name="Buerth C."/>
            <person name="Kunigo M."/>
            <person name="Schneider J."/>
            <person name="Jaenicke S."/>
            <person name="Goesmann A."/>
            <person name="Puehler A."/>
            <person name="Jaeger K.-E."/>
            <person name="Ernst J.F."/>
        </authorList>
    </citation>
    <scope>NUCLEOTIDE SEQUENCE [LARGE SCALE GENOMIC DNA]</scope>
    <source>
        <strain evidence="3">ATCC 18201 / CBS 1600 / BCRC 20928 / JCM 3617 / NBRC 0987 / NRRL Y-1542</strain>
    </source>
</reference>
<gene>
    <name evidence="2" type="primary">URB2</name>
    <name evidence="2" type="ORF">BN1211_3992</name>
</gene>
<dbReference type="GO" id="GO:0042254">
    <property type="term" value="P:ribosome biogenesis"/>
    <property type="evidence" value="ECO:0007669"/>
    <property type="project" value="TreeGrafter"/>
</dbReference>
<evidence type="ECO:0000313" key="3">
    <source>
        <dbReference type="Proteomes" id="UP000038830"/>
    </source>
</evidence>
<sequence length="1111" mass="127068">MSLSLTTAEGVTKYLRSKTTTVEEIVKVSNQLLDDELAVYLPNAVKFVFELLVDRLNGKTAFRCEGSVWTLFNKTWRMLNTESKFRNRTFQRLRFGEVFSTGVAGIVPSVESCETVTETLYLVRSESSLFNSQDHAVQILGNYLTLLDKVEGVDYEQSIKEVVLFFKSAVSVEKYSEKFINLFVINALPIILDFIHSKESSSPLVPLLKRIILSNQNLDHLEQNIDLLLKQEVSPNGMAQMYTLVVDCLSKNDTEKMQKIFTKIVQQYPTLSGNLLECILNTKRTLSHDFLLNIFERELANSEQNWDLVKAVFKLDIEIVTQQAERIMKLLDNSSNKYCDEDYLSVGTEIVNAYIRARDLESFFKIWTSLLTAKSIWSSNEFRDVVSRSVLSLSSTQLKSIITTLLNMDSDSKFISLATLTQGLFSVKDKIVLNDAREILKHVFDIEIDYAWEVKYYLLCLFEDIVPMMELKKIANGKLKVSSEYQFHTLFRIRELTDFNTEQLASLFVKFVKSNPSSNILEMTFERWSVLINEILETEQMGQLVDELLSKQELTLIALRNPQIYECLTIIETIVSKITKRIQSSKELTSFDSIVLEQIPIQCYPKSTKIPLLNALSRKCLSSKQEEHLVPILHILQTPTFKSDIESDVSLIDKMVQTFPDSSFFNTIWKQRYANLKDDENLTFMKTLMSYVSERLTNVKDVSSTMHIAFVMLSNAPDQLDLSHLQSQFIECSKDILTCQLKETSFDETHDISWILQALYKLDVDASNFDKLYTLLLSFGESIQASNHVEAKRNLFLVLVKYRKLGSSFEFFESLYIILREQGIQRDDMIGGLAYLLKSLDADSFNNSLENAINSKATDYVIEVVTCHWGFLQRSNNKSQELFVKSLSSFASNITNIASGSLEGILISLKSLLVEKSWVFSQYAVELVFVFLSRAVDHLDLSSSKSEDCFTLITLCASNILLFHRHRLTNRHHIVISLFNSLLKSLTRRSSPSVLQSSVTAAESYQRLLSNLCEPTQSKSSSDDSLTSTLDIKKSVRKHIYILLMTYINLSLKFTFEASVREALLPGIFGIFDLVSNDELLLVSTSLDYSGRSYYKTLYEEYKKVGKWQAD</sequence>
<dbReference type="PANTHER" id="PTHR15682:SF2">
    <property type="entry name" value="UNHEALTHY RIBOSOME BIOGENESIS PROTEIN 2 HOMOLOG"/>
    <property type="match status" value="1"/>
</dbReference>
<dbReference type="GO" id="GO:0005730">
    <property type="term" value="C:nucleolus"/>
    <property type="evidence" value="ECO:0007669"/>
    <property type="project" value="TreeGrafter"/>
</dbReference>
<dbReference type="EMBL" id="CDQK01000004">
    <property type="protein sequence ID" value="CEP23411.1"/>
    <property type="molecule type" value="Genomic_DNA"/>
</dbReference>
<proteinExistence type="predicted"/>
<dbReference type="InterPro" id="IPR052609">
    <property type="entry name" value="Ribosome_Biogenesis_Reg"/>
</dbReference>
<evidence type="ECO:0000313" key="2">
    <source>
        <dbReference type="EMBL" id="CEP23411.1"/>
    </source>
</evidence>
<dbReference type="Pfam" id="PF10441">
    <property type="entry name" value="Urb2"/>
    <property type="match status" value="1"/>
</dbReference>
<protein>
    <submittedName>
        <fullName evidence="2">URB2 protein</fullName>
    </submittedName>
</protein>
<evidence type="ECO:0000259" key="1">
    <source>
        <dbReference type="Pfam" id="PF10441"/>
    </source>
</evidence>
<dbReference type="AlphaFoldDB" id="A0A0H5C5X7"/>
<dbReference type="InterPro" id="IPR018849">
    <property type="entry name" value="Urb2/Npa2_C"/>
</dbReference>
<dbReference type="Proteomes" id="UP000038830">
    <property type="component" value="Unassembled WGS sequence"/>
</dbReference>
<feature type="domain" description="Nucleolar 27S pre-rRNA processing Urb2/Npa2 C-terminal" evidence="1">
    <location>
        <begin position="906"/>
        <end position="1110"/>
    </location>
</feature>